<name>A0A5A7ZPH7_STRSA</name>
<dbReference type="EMBL" id="VIBR01000002">
    <property type="protein sequence ID" value="KAA0117830.1"/>
    <property type="molecule type" value="Genomic_DNA"/>
</dbReference>
<dbReference type="Proteomes" id="UP000324105">
    <property type="component" value="Unassembled WGS sequence"/>
</dbReference>
<evidence type="ECO:0000313" key="2">
    <source>
        <dbReference type="Proteomes" id="UP000324105"/>
    </source>
</evidence>
<proteinExistence type="predicted"/>
<sequence>MNRAAANSKSTDEIYVTGDVVVGEEGDVQQGIYDLEITGGSGNITGTREAVRTLFINYIGSAPGSGLDYPSKIRLILFRGDVLKFSNISKIKFTAVPAKVQMSNELGIGEYIVGRDIKPGTYKLSSNANMNPELTSSGWSINILDTSTGKTIEQRYNPGNMDVAVKLEEGQIVSTKFDNTDRSMSSDEARLIFTELNQ</sequence>
<reference evidence="1 2" key="1">
    <citation type="submission" date="2019-06" db="EMBL/GenBank/DDBJ databases">
        <title>Genome sequence and analysis of a MDR-Streptococcus sanguis isolated from throat swab of children with scarlet fever from Hangzhou,China.</title>
        <authorList>
            <person name="Huang Y."/>
            <person name="Xie L."/>
            <person name="Liu W."/>
        </authorList>
    </citation>
    <scope>NUCLEOTIDE SEQUENCE [LARGE SCALE GENOMIC DNA]</scope>
    <source>
        <strain evidence="1 2">S28</strain>
    </source>
</reference>
<gene>
    <name evidence="1" type="ORF">FKX92_06740</name>
</gene>
<protein>
    <submittedName>
        <fullName evidence="1">Uncharacterized protein</fullName>
    </submittedName>
</protein>
<accession>A0A5A7ZPH7</accession>
<evidence type="ECO:0000313" key="1">
    <source>
        <dbReference type="EMBL" id="KAA0117830.1"/>
    </source>
</evidence>
<comment type="caution">
    <text evidence="1">The sequence shown here is derived from an EMBL/GenBank/DDBJ whole genome shotgun (WGS) entry which is preliminary data.</text>
</comment>
<dbReference type="AlphaFoldDB" id="A0A5A7ZPH7"/>
<organism evidence="1 2">
    <name type="scientific">Streptococcus sanguinis</name>
    <dbReference type="NCBI Taxonomy" id="1305"/>
    <lineage>
        <taxon>Bacteria</taxon>
        <taxon>Bacillati</taxon>
        <taxon>Bacillota</taxon>
        <taxon>Bacilli</taxon>
        <taxon>Lactobacillales</taxon>
        <taxon>Streptococcaceae</taxon>
        <taxon>Streptococcus</taxon>
    </lineage>
</organism>